<dbReference type="Proteomes" id="UP000199385">
    <property type="component" value="Chromosome I"/>
</dbReference>
<dbReference type="EMBL" id="LT594323">
    <property type="protein sequence ID" value="SBT53146.1"/>
    <property type="molecule type" value="Genomic_DNA"/>
</dbReference>
<feature type="transmembrane region" description="Helical" evidence="8">
    <location>
        <begin position="252"/>
        <end position="277"/>
    </location>
</feature>
<gene>
    <name evidence="10" type="ORF">GA0070611_5976</name>
</gene>
<feature type="transmembrane region" description="Helical" evidence="8">
    <location>
        <begin position="337"/>
        <end position="357"/>
    </location>
</feature>
<evidence type="ECO:0000313" key="10">
    <source>
        <dbReference type="EMBL" id="SBT53146.1"/>
    </source>
</evidence>
<keyword evidence="11" id="KW-1185">Reference proteome</keyword>
<keyword evidence="4 10" id="KW-0808">Transferase</keyword>
<feature type="transmembrane region" description="Helical" evidence="8">
    <location>
        <begin position="289"/>
        <end position="316"/>
    </location>
</feature>
<evidence type="ECO:0000256" key="7">
    <source>
        <dbReference type="ARBA" id="ARBA00023136"/>
    </source>
</evidence>
<dbReference type="PATRIC" id="fig|261654.4.peg.6048"/>
<keyword evidence="5 8" id="KW-0812">Transmembrane</keyword>
<evidence type="ECO:0000313" key="11">
    <source>
        <dbReference type="Proteomes" id="UP000199385"/>
    </source>
</evidence>
<keyword evidence="6 8" id="KW-1133">Transmembrane helix</keyword>
<feature type="transmembrane region" description="Helical" evidence="8">
    <location>
        <begin position="90"/>
        <end position="109"/>
    </location>
</feature>
<dbReference type="STRING" id="261654.GA0070611_5976"/>
<dbReference type="Pfam" id="PF13231">
    <property type="entry name" value="PMT_2"/>
    <property type="match status" value="1"/>
</dbReference>
<reference evidence="11" key="1">
    <citation type="submission" date="2016-06" db="EMBL/GenBank/DDBJ databases">
        <authorList>
            <person name="Varghese N."/>
            <person name="Submissions Spin"/>
        </authorList>
    </citation>
    <scope>NUCLEOTIDE SEQUENCE [LARGE SCALE GENOMIC DNA]</scope>
    <source>
        <strain evidence="11">DSM 44815</strain>
    </source>
</reference>
<evidence type="ECO:0000259" key="9">
    <source>
        <dbReference type="Pfam" id="PF13231"/>
    </source>
</evidence>
<evidence type="ECO:0000256" key="1">
    <source>
        <dbReference type="ARBA" id="ARBA00004651"/>
    </source>
</evidence>
<feature type="transmembrane region" description="Helical" evidence="8">
    <location>
        <begin position="121"/>
        <end position="139"/>
    </location>
</feature>
<feature type="transmembrane region" description="Helical" evidence="8">
    <location>
        <begin position="27"/>
        <end position="47"/>
    </location>
</feature>
<evidence type="ECO:0000256" key="8">
    <source>
        <dbReference type="SAM" id="Phobius"/>
    </source>
</evidence>
<dbReference type="InterPro" id="IPR050297">
    <property type="entry name" value="LipidA_mod_glycosyltrf_83"/>
</dbReference>
<feature type="domain" description="Glycosyltransferase RgtA/B/C/D-like" evidence="9">
    <location>
        <begin position="67"/>
        <end position="226"/>
    </location>
</feature>
<sequence>MAAARPADESGRAAASITRRPFARLPVGLVAAAVAALLAATAPAYGYHRDELYFRVLGRHPAWGYVDQPPGTPLLTRAATAVFGDSVWGLRVPAVLAAVAVAVLLALVAREVGAGALGQTLAACGVAGTVGLLFGHVLITASVDLVVWLTVLLCVLRAALRAQPRWWLAAGLAVGVGLWFKLLIGLLVAALVLAVLAVGPRSLLRSRWCWAGAALALAVGAPNLVYQVANDFPQLTMAEALRQHKGAEARTLLLPFQLVTVGLPLLPVVVAGLVAAWRRPALRPIRALVPGYALMLVALLVLAAQPYYTAGLVLALHAVGSLPAEQWIDRVARRRRLVTAAVALNAVAATAFALPVFPLSVQERLGLAAADQVTRDQIGWPRYVRQVADVWAALSSADRAHAVLITGNYGEYGAIDRYGARYGLPVDRLYSGQNELHRLAVPPGDTTVVVLFGLGEDGGVVATWFGSCRIAARLDHGLDIDNEEQGRPVAVCRRPMASLPVLWPRFLHYD</sequence>
<dbReference type="AlphaFoldDB" id="A0A1A9A9I9"/>
<organism evidence="10 11">
    <name type="scientific">Micromonospora auratinigra</name>
    <dbReference type="NCBI Taxonomy" id="261654"/>
    <lineage>
        <taxon>Bacteria</taxon>
        <taxon>Bacillati</taxon>
        <taxon>Actinomycetota</taxon>
        <taxon>Actinomycetes</taxon>
        <taxon>Micromonosporales</taxon>
        <taxon>Micromonosporaceae</taxon>
        <taxon>Micromonospora</taxon>
    </lineage>
</organism>
<dbReference type="InterPro" id="IPR038731">
    <property type="entry name" value="RgtA/B/C-like"/>
</dbReference>
<accession>A0A1A9A9I9</accession>
<dbReference type="PANTHER" id="PTHR33908:SF11">
    <property type="entry name" value="MEMBRANE PROTEIN"/>
    <property type="match status" value="1"/>
</dbReference>
<evidence type="ECO:0000256" key="4">
    <source>
        <dbReference type="ARBA" id="ARBA00022679"/>
    </source>
</evidence>
<evidence type="ECO:0000256" key="2">
    <source>
        <dbReference type="ARBA" id="ARBA00022475"/>
    </source>
</evidence>
<evidence type="ECO:0000256" key="6">
    <source>
        <dbReference type="ARBA" id="ARBA00022989"/>
    </source>
</evidence>
<keyword evidence="2" id="KW-1003">Cell membrane</keyword>
<feature type="transmembrane region" description="Helical" evidence="8">
    <location>
        <begin position="167"/>
        <end position="198"/>
    </location>
</feature>
<proteinExistence type="predicted"/>
<keyword evidence="7 8" id="KW-0472">Membrane</keyword>
<keyword evidence="3 10" id="KW-0328">Glycosyltransferase</keyword>
<protein>
    <submittedName>
        <fullName evidence="10">Dolichyl-phosphate-mannose-protein mannosyltransferase</fullName>
    </submittedName>
</protein>
<dbReference type="GO" id="GO:0016763">
    <property type="term" value="F:pentosyltransferase activity"/>
    <property type="evidence" value="ECO:0007669"/>
    <property type="project" value="TreeGrafter"/>
</dbReference>
<comment type="subcellular location">
    <subcellularLocation>
        <location evidence="1">Cell membrane</location>
        <topology evidence="1">Multi-pass membrane protein</topology>
    </subcellularLocation>
</comment>
<evidence type="ECO:0000256" key="5">
    <source>
        <dbReference type="ARBA" id="ARBA00022692"/>
    </source>
</evidence>
<name>A0A1A9A9I9_9ACTN</name>
<dbReference type="PANTHER" id="PTHR33908">
    <property type="entry name" value="MANNOSYLTRANSFERASE YKCB-RELATED"/>
    <property type="match status" value="1"/>
</dbReference>
<evidence type="ECO:0000256" key="3">
    <source>
        <dbReference type="ARBA" id="ARBA00022676"/>
    </source>
</evidence>
<dbReference type="GO" id="GO:0005886">
    <property type="term" value="C:plasma membrane"/>
    <property type="evidence" value="ECO:0007669"/>
    <property type="project" value="UniProtKB-SubCell"/>
</dbReference>
<dbReference type="GO" id="GO:0009103">
    <property type="term" value="P:lipopolysaccharide biosynthetic process"/>
    <property type="evidence" value="ECO:0007669"/>
    <property type="project" value="UniProtKB-ARBA"/>
</dbReference>